<sequence>MRVLVTGASGWVGRAVVPELIAAGHEVTGLARSDASAAAVEAAGARVLRGDLTDPAVLRAGARAADGVVHLAFVHDFTRFAEAVEIDARAIAAFGDALEGAGKPLVVTAGTPFTPGRASTERDGLTPTGAPGDRGGNTALALALAERGVRVSVLRLPRSVHGEGDHGFIAMLVAAAGEAGTSVHAGDGSQRWPAVHVADAARLYRVALERAEAGAVLHAVGDEGVPLREVAEVIGRRLGVPAGSGDVSGLGFVGALMGVDQPSSAALTAESLDWRPTGPGLLADLEAGHYFG</sequence>
<dbReference type="PANTHER" id="PTHR48079">
    <property type="entry name" value="PROTEIN YEEZ"/>
    <property type="match status" value="1"/>
</dbReference>
<evidence type="ECO:0000259" key="2">
    <source>
        <dbReference type="Pfam" id="PF01370"/>
    </source>
</evidence>
<dbReference type="AlphaFoldDB" id="A0A290ZBP9"/>
<keyword evidence="4" id="KW-1185">Reference proteome</keyword>
<name>A0A290ZBP9_9PSEU</name>
<gene>
    <name evidence="3" type="ORF">CNX65_26550</name>
</gene>
<dbReference type="Gene3D" id="3.40.50.720">
    <property type="entry name" value="NAD(P)-binding Rossmann-like Domain"/>
    <property type="match status" value="1"/>
</dbReference>
<dbReference type="Proteomes" id="UP000218505">
    <property type="component" value="Chromosome"/>
</dbReference>
<dbReference type="SUPFAM" id="SSF51735">
    <property type="entry name" value="NAD(P)-binding Rossmann-fold domains"/>
    <property type="match status" value="1"/>
</dbReference>
<evidence type="ECO:0000256" key="1">
    <source>
        <dbReference type="SAM" id="MobiDB-lite"/>
    </source>
</evidence>
<protein>
    <submittedName>
        <fullName evidence="3">3-beta hydroxysteroid dehydrogenase</fullName>
    </submittedName>
</protein>
<dbReference type="KEGG" id="apre:CNX65_26550"/>
<dbReference type="PANTHER" id="PTHR48079:SF9">
    <property type="entry name" value="PUTATIVE-RELATED"/>
    <property type="match status" value="1"/>
</dbReference>
<accession>A0A290ZBP9</accession>
<feature type="domain" description="NAD-dependent epimerase/dehydratase" evidence="2">
    <location>
        <begin position="3"/>
        <end position="215"/>
    </location>
</feature>
<dbReference type="Pfam" id="PF01370">
    <property type="entry name" value="Epimerase"/>
    <property type="match status" value="1"/>
</dbReference>
<organism evidence="3 4">
    <name type="scientific">Actinosynnema pretiosum</name>
    <dbReference type="NCBI Taxonomy" id="42197"/>
    <lineage>
        <taxon>Bacteria</taxon>
        <taxon>Bacillati</taxon>
        <taxon>Actinomycetota</taxon>
        <taxon>Actinomycetes</taxon>
        <taxon>Pseudonocardiales</taxon>
        <taxon>Pseudonocardiaceae</taxon>
        <taxon>Actinosynnema</taxon>
    </lineage>
</organism>
<dbReference type="InterPro" id="IPR036291">
    <property type="entry name" value="NAD(P)-bd_dom_sf"/>
</dbReference>
<dbReference type="RefSeq" id="WP_096496192.1">
    <property type="nucleotide sequence ID" value="NZ_CP023445.1"/>
</dbReference>
<evidence type="ECO:0000313" key="4">
    <source>
        <dbReference type="Proteomes" id="UP000218505"/>
    </source>
</evidence>
<feature type="region of interest" description="Disordered" evidence="1">
    <location>
        <begin position="112"/>
        <end position="134"/>
    </location>
</feature>
<dbReference type="InterPro" id="IPR001509">
    <property type="entry name" value="Epimerase_deHydtase"/>
</dbReference>
<dbReference type="InterPro" id="IPR051783">
    <property type="entry name" value="NAD(P)-dependent_oxidoreduct"/>
</dbReference>
<proteinExistence type="predicted"/>
<dbReference type="GO" id="GO:0004029">
    <property type="term" value="F:aldehyde dehydrogenase (NAD+) activity"/>
    <property type="evidence" value="ECO:0007669"/>
    <property type="project" value="TreeGrafter"/>
</dbReference>
<evidence type="ECO:0000313" key="3">
    <source>
        <dbReference type="EMBL" id="ATE56394.1"/>
    </source>
</evidence>
<dbReference type="GO" id="GO:0005737">
    <property type="term" value="C:cytoplasm"/>
    <property type="evidence" value="ECO:0007669"/>
    <property type="project" value="TreeGrafter"/>
</dbReference>
<dbReference type="CDD" id="cd05262">
    <property type="entry name" value="SDR_a7"/>
    <property type="match status" value="1"/>
</dbReference>
<reference evidence="3" key="1">
    <citation type="submission" date="2017-09" db="EMBL/GenBank/DDBJ databases">
        <title>Complete Genome Sequence of ansamitocin-producing Bacterium Actinosynnema pretiosum X47.</title>
        <authorList>
            <person name="Cao G."/>
            <person name="Zong G."/>
            <person name="Zhong C."/>
            <person name="Fu J."/>
        </authorList>
    </citation>
    <scope>NUCLEOTIDE SEQUENCE [LARGE SCALE GENOMIC DNA]</scope>
    <source>
        <strain evidence="3">X47</strain>
    </source>
</reference>
<dbReference type="EMBL" id="CP023445">
    <property type="protein sequence ID" value="ATE56394.1"/>
    <property type="molecule type" value="Genomic_DNA"/>
</dbReference>